<keyword evidence="2" id="KW-1185">Reference proteome</keyword>
<proteinExistence type="predicted"/>
<evidence type="ECO:0000313" key="2">
    <source>
        <dbReference type="Proteomes" id="UP000111934"/>
    </source>
</evidence>
<dbReference type="KEGG" id="vg:36772170"/>
<dbReference type="EMBL" id="KU311718">
    <property type="protein sequence ID" value="AMX23310.1"/>
    <property type="molecule type" value="Genomic_RNA"/>
</dbReference>
<reference evidence="1 2" key="1">
    <citation type="journal article" date="2016" name="Front. Microbiol.">
        <title>Genome Sequence Analysis of CsRV1: A Pathogenic Reovirus that Infects the Blue Crab Callinectes sapidus Across Its Trans-Hemispheric Range.</title>
        <authorList>
            <person name="Flowers E.M."/>
            <person name="Bachvaroff T.R."/>
            <person name="Warg J.V."/>
            <person name="Neill J.D."/>
            <person name="Killian M.L."/>
            <person name="Vinagre A.S."/>
            <person name="Brown S."/>
            <person name="Almeida A.S."/>
            <person name="Schott E.J."/>
        </authorList>
    </citation>
    <scope>NUCLEOTIDE SEQUENCE [LARGE SCALE GENOMIC DNA]</scope>
    <source>
        <strain evidence="1">X45</strain>
    </source>
</reference>
<dbReference type="GeneID" id="36772170"/>
<evidence type="ECO:0000313" key="1">
    <source>
        <dbReference type="EMBL" id="AMX23310.1"/>
    </source>
</evidence>
<dbReference type="RefSeq" id="YP_009480356.1">
    <property type="nucleotide sequence ID" value="NC_037589.1"/>
</dbReference>
<dbReference type="Proteomes" id="UP000111934">
    <property type="component" value="Genome"/>
</dbReference>
<name>A0A165BEL4_9REOV</name>
<protein>
    <submittedName>
        <fullName evidence="1">VP11</fullName>
    </submittedName>
</protein>
<accession>A0A165BEL4</accession>
<organism evidence="1 2">
    <name type="scientific">Callinectes sapidus reovirus 1</name>
    <dbReference type="NCBI Taxonomy" id="1811230"/>
    <lineage>
        <taxon>Viruses</taxon>
        <taxon>Riboviria</taxon>
        <taxon>Orthornavirae</taxon>
        <taxon>Duplornaviricota</taxon>
        <taxon>Resentoviricetes</taxon>
        <taxon>Reovirales</taxon>
        <taxon>Sedoreoviridae</taxon>
        <taxon>Crabreovirus</taxon>
        <taxon>Crabreovirus callinectes</taxon>
    </lineage>
</organism>
<sequence>MNWSKSLNFQPFMMDTRPPLSIIPVVNQLVKIGEQANQKWSMDDRIYFAIRKINPVFVTNNYVASKSDYTILQIQTQLIATLPETLLFLAFSYYTREYQDKVGLMRFYPVAVKNMIPIVTYLKDRVHNNFETTLDQAYRMNVVNSMTASEAFDLLAGMLATTRAELIQRTRICPDLLNVLNKMSFLIIYGPSRPTIFSWKRQG</sequence>